<dbReference type="InterPro" id="IPR012340">
    <property type="entry name" value="NA-bd_OB-fold"/>
</dbReference>
<evidence type="ECO:0000256" key="1">
    <source>
        <dbReference type="ARBA" id="ARBA00022472"/>
    </source>
</evidence>
<evidence type="ECO:0000313" key="9">
    <source>
        <dbReference type="EMBL" id="MBE9114374.1"/>
    </source>
</evidence>
<evidence type="ECO:0000256" key="5">
    <source>
        <dbReference type="ARBA" id="ARBA00023015"/>
    </source>
</evidence>
<comment type="subunit">
    <text evidence="7">Monomer. Binds directly to the core enzyme of the DNA-dependent RNA polymerase and to nascent RNA.</text>
</comment>
<keyword evidence="10" id="KW-1185">Reference proteome</keyword>
<dbReference type="GO" id="GO:0003700">
    <property type="term" value="F:DNA-binding transcription factor activity"/>
    <property type="evidence" value="ECO:0007669"/>
    <property type="project" value="InterPro"/>
</dbReference>
<dbReference type="GO" id="GO:0031564">
    <property type="term" value="P:transcription antitermination"/>
    <property type="evidence" value="ECO:0007669"/>
    <property type="project" value="UniProtKB-UniRule"/>
</dbReference>
<proteinExistence type="inferred from homology"/>
<accession>A0A8J7AXB9</accession>
<feature type="domain" description="K Homology" evidence="8">
    <location>
        <begin position="262"/>
        <end position="325"/>
    </location>
</feature>
<keyword evidence="6 7" id="KW-0804">Transcription</keyword>
<dbReference type="Gene3D" id="3.30.300.20">
    <property type="match status" value="2"/>
</dbReference>
<dbReference type="HAMAP" id="MF_00945_B">
    <property type="entry name" value="NusA_B"/>
    <property type="match status" value="1"/>
</dbReference>
<dbReference type="Pfam" id="PF26594">
    <property type="entry name" value="KH_NusA_2nd"/>
    <property type="match status" value="1"/>
</dbReference>
<comment type="caution">
    <text evidence="9">The sequence shown here is derived from an EMBL/GenBank/DDBJ whole genome shotgun (WGS) entry which is preliminary data.</text>
</comment>
<dbReference type="CDD" id="cd22529">
    <property type="entry name" value="KH-II_NusA_rpt2"/>
    <property type="match status" value="1"/>
</dbReference>
<dbReference type="FunFam" id="3.30.300.20:FF:000005">
    <property type="entry name" value="Transcription termination/antitermination protein NusA"/>
    <property type="match status" value="1"/>
</dbReference>
<dbReference type="InterPro" id="IPR058582">
    <property type="entry name" value="KH_NusA_2nd"/>
</dbReference>
<protein>
    <recommendedName>
        <fullName evidence="7">Transcription termination/antitermination protein NusA</fullName>
    </recommendedName>
</protein>
<dbReference type="EMBL" id="JADEWZ010000001">
    <property type="protein sequence ID" value="MBE9114374.1"/>
    <property type="molecule type" value="Genomic_DNA"/>
</dbReference>
<dbReference type="SUPFAM" id="SSF50249">
    <property type="entry name" value="Nucleic acid-binding proteins"/>
    <property type="match status" value="1"/>
</dbReference>
<evidence type="ECO:0000256" key="2">
    <source>
        <dbReference type="ARBA" id="ARBA00022490"/>
    </source>
</evidence>
<dbReference type="Pfam" id="PF08529">
    <property type="entry name" value="NusA_N"/>
    <property type="match status" value="1"/>
</dbReference>
<keyword evidence="3 7" id="KW-0889">Transcription antitermination</keyword>
<keyword evidence="1 7" id="KW-0806">Transcription termination</keyword>
<dbReference type="GO" id="GO:0003723">
    <property type="term" value="F:RNA binding"/>
    <property type="evidence" value="ECO:0007669"/>
    <property type="project" value="UniProtKB-UniRule"/>
</dbReference>
<reference evidence="9" key="1">
    <citation type="submission" date="2020-10" db="EMBL/GenBank/DDBJ databases">
        <authorList>
            <person name="Castelo-Branco R."/>
            <person name="Eusebio N."/>
            <person name="Adriana R."/>
            <person name="Vieira A."/>
            <person name="Brugerolle De Fraissinette N."/>
            <person name="Rezende De Castro R."/>
            <person name="Schneider M.P."/>
            <person name="Vasconcelos V."/>
            <person name="Leao P.N."/>
        </authorList>
    </citation>
    <scope>NUCLEOTIDE SEQUENCE</scope>
    <source>
        <strain evidence="9">LEGE 07157</strain>
    </source>
</reference>
<dbReference type="PANTHER" id="PTHR22648">
    <property type="entry name" value="TRANSCRIPTION TERMINATION FACTOR NUSA"/>
    <property type="match status" value="1"/>
</dbReference>
<dbReference type="Pfam" id="PF13184">
    <property type="entry name" value="KH_NusA_1st"/>
    <property type="match status" value="1"/>
</dbReference>
<evidence type="ECO:0000256" key="4">
    <source>
        <dbReference type="ARBA" id="ARBA00022884"/>
    </source>
</evidence>
<comment type="subcellular location">
    <subcellularLocation>
        <location evidence="7">Cytoplasm</location>
    </subcellularLocation>
</comment>
<dbReference type="RefSeq" id="WP_194027456.1">
    <property type="nucleotide sequence ID" value="NZ_JADEWZ010000001.1"/>
</dbReference>
<dbReference type="Gene3D" id="2.40.50.140">
    <property type="entry name" value="Nucleic acid-binding proteins"/>
    <property type="match status" value="1"/>
</dbReference>
<evidence type="ECO:0000259" key="8">
    <source>
        <dbReference type="SMART" id="SM00322"/>
    </source>
</evidence>
<gene>
    <name evidence="7 9" type="primary">nusA</name>
    <name evidence="9" type="ORF">IQ249_00535</name>
</gene>
<dbReference type="SUPFAM" id="SSF54814">
    <property type="entry name" value="Prokaryotic type KH domain (KH-domain type II)"/>
    <property type="match status" value="2"/>
</dbReference>
<dbReference type="PROSITE" id="PS50084">
    <property type="entry name" value="KH_TYPE_1"/>
    <property type="match status" value="1"/>
</dbReference>
<dbReference type="GO" id="GO:0005829">
    <property type="term" value="C:cytosol"/>
    <property type="evidence" value="ECO:0007669"/>
    <property type="project" value="TreeGrafter"/>
</dbReference>
<dbReference type="InterPro" id="IPR009019">
    <property type="entry name" value="KH_sf_prok-type"/>
</dbReference>
<evidence type="ECO:0000256" key="3">
    <source>
        <dbReference type="ARBA" id="ARBA00022814"/>
    </source>
</evidence>
<dbReference type="Proteomes" id="UP000654482">
    <property type="component" value="Unassembled WGS sequence"/>
</dbReference>
<dbReference type="PANTHER" id="PTHR22648:SF0">
    <property type="entry name" value="TRANSCRIPTION TERMINATION_ANTITERMINATION PROTEIN NUSA"/>
    <property type="match status" value="1"/>
</dbReference>
<sequence>MSLVSLPGLKEMIDEISRGHNLPKSAVQEALREALIKGYERYRRSQQMNNRQPFSDDYFENFEVELDTEEEGFRILSKKLIVEEIANTDHHIALKEVQEVTSEAQVGDSVVLDVTPDQKEFGRMAAIQTKQVLLQKLRDQQRKIIQEEFQDLEGTVLQARVLRFERQSIIMAVTSGYGQPEVEAELPKREQLPNDNYRANATFRVFLKKVRDGSNRGPQLIVSRAAAGLVVYLFANEVPEIEDEVVRIVAVAREANPPSRYVGPRTKIAVDTLERDVDPVGACIGARGSRIQAVVNELRGEKIDAIRWSPDPATYIANALSPAQVEQTLLINPEERQALVLVAENQLSLAIGKEGQNVRLAARLTGWKIDIKDAAKYNPQTEEQKPEEVPLGEVDLVLEEEQKGDEEIKLETREEE</sequence>
<dbReference type="CDD" id="cd02134">
    <property type="entry name" value="KH-II_NusA_rpt1"/>
    <property type="match status" value="1"/>
</dbReference>
<dbReference type="InterPro" id="IPR025249">
    <property type="entry name" value="TF_NusA_KH_1st"/>
</dbReference>
<evidence type="ECO:0000256" key="6">
    <source>
        <dbReference type="ARBA" id="ARBA00023163"/>
    </source>
</evidence>
<dbReference type="GO" id="GO:0006353">
    <property type="term" value="P:DNA-templated transcription termination"/>
    <property type="evidence" value="ECO:0007669"/>
    <property type="project" value="UniProtKB-UniRule"/>
</dbReference>
<keyword evidence="5 7" id="KW-0805">Transcription regulation</keyword>
<dbReference type="Gene3D" id="3.30.1480.10">
    <property type="entry name" value="NusA, N-terminal domain"/>
    <property type="match status" value="1"/>
</dbReference>
<organism evidence="9 10">
    <name type="scientific">Lusitaniella coriacea LEGE 07157</name>
    <dbReference type="NCBI Taxonomy" id="945747"/>
    <lineage>
        <taxon>Bacteria</taxon>
        <taxon>Bacillati</taxon>
        <taxon>Cyanobacteriota</taxon>
        <taxon>Cyanophyceae</taxon>
        <taxon>Spirulinales</taxon>
        <taxon>Lusitaniellaceae</taxon>
        <taxon>Lusitaniella</taxon>
    </lineage>
</organism>
<dbReference type="InterPro" id="IPR004087">
    <property type="entry name" value="KH_dom"/>
</dbReference>
<dbReference type="FunFam" id="3.30.300.20:FF:000002">
    <property type="entry name" value="Transcription termination/antitermination protein NusA"/>
    <property type="match status" value="1"/>
</dbReference>
<keyword evidence="4 7" id="KW-0694">RNA-binding</keyword>
<dbReference type="AlphaFoldDB" id="A0A8J7AXB9"/>
<evidence type="ECO:0000256" key="7">
    <source>
        <dbReference type="HAMAP-Rule" id="MF_00945"/>
    </source>
</evidence>
<dbReference type="NCBIfam" id="TIGR01953">
    <property type="entry name" value="NusA"/>
    <property type="match status" value="1"/>
</dbReference>
<keyword evidence="2 7" id="KW-0963">Cytoplasm</keyword>
<feature type="domain" description="K Homology" evidence="8">
    <location>
        <begin position="334"/>
        <end position="402"/>
    </location>
</feature>
<dbReference type="InterPro" id="IPR010213">
    <property type="entry name" value="TF_NusA"/>
</dbReference>
<dbReference type="InterPro" id="IPR013735">
    <property type="entry name" value="TF_NusA_N"/>
</dbReference>
<dbReference type="SMART" id="SM00322">
    <property type="entry name" value="KH"/>
    <property type="match status" value="2"/>
</dbReference>
<name>A0A8J7AXB9_9CYAN</name>
<dbReference type="InterPro" id="IPR036555">
    <property type="entry name" value="NusA_N_sf"/>
</dbReference>
<comment type="function">
    <text evidence="7">Participates in both transcription termination and antitermination.</text>
</comment>
<comment type="similarity">
    <text evidence="7">Belongs to the NusA family.</text>
</comment>
<dbReference type="InterPro" id="IPR030842">
    <property type="entry name" value="TF_NusA_bacterial"/>
</dbReference>
<dbReference type="InterPro" id="IPR015946">
    <property type="entry name" value="KH_dom-like_a/b"/>
</dbReference>
<evidence type="ECO:0000313" key="10">
    <source>
        <dbReference type="Proteomes" id="UP000654482"/>
    </source>
</evidence>
<dbReference type="SUPFAM" id="SSF69705">
    <property type="entry name" value="Transcription factor NusA, N-terminal domain"/>
    <property type="match status" value="1"/>
</dbReference>